<dbReference type="Proteomes" id="UP000570361">
    <property type="component" value="Unassembled WGS sequence"/>
</dbReference>
<sequence>MQTAPVTEKPRAKRIRVVLRFVPAIVWMGVIYFLSDQTGEELNTFLPWMQKLFPMMSDFNWGHFAAYFILALSFDYGFGSNSDRLPVKLVIVMLCLLYGVTDEYHQSFVGGRTPDWHDLRNDTIGAALAVLTTSLPWVRKLRTKLGG</sequence>
<dbReference type="InterPro" id="IPR006976">
    <property type="entry name" value="VanZ-like"/>
</dbReference>
<evidence type="ECO:0000313" key="3">
    <source>
        <dbReference type="EMBL" id="MBB3114422.1"/>
    </source>
</evidence>
<organism evidence="3 4">
    <name type="scientific">Paenibacillus phyllosphaerae</name>
    <dbReference type="NCBI Taxonomy" id="274593"/>
    <lineage>
        <taxon>Bacteria</taxon>
        <taxon>Bacillati</taxon>
        <taxon>Bacillota</taxon>
        <taxon>Bacilli</taxon>
        <taxon>Bacillales</taxon>
        <taxon>Paenibacillaceae</taxon>
        <taxon>Paenibacillus</taxon>
    </lineage>
</organism>
<gene>
    <name evidence="3" type="ORF">FHS18_006543</name>
</gene>
<evidence type="ECO:0000259" key="2">
    <source>
        <dbReference type="Pfam" id="PF04892"/>
    </source>
</evidence>
<keyword evidence="1" id="KW-0812">Transmembrane</keyword>
<comment type="caution">
    <text evidence="3">The sequence shown here is derived from an EMBL/GenBank/DDBJ whole genome shotgun (WGS) entry which is preliminary data.</text>
</comment>
<dbReference type="AlphaFoldDB" id="A0A7W5B538"/>
<protein>
    <recommendedName>
        <fullName evidence="2">VanZ-like domain-containing protein</fullName>
    </recommendedName>
</protein>
<dbReference type="Pfam" id="PF04892">
    <property type="entry name" value="VanZ"/>
    <property type="match status" value="1"/>
</dbReference>
<accession>A0A7W5B538</accession>
<dbReference type="EMBL" id="JACHXK010000031">
    <property type="protein sequence ID" value="MBB3114422.1"/>
    <property type="molecule type" value="Genomic_DNA"/>
</dbReference>
<evidence type="ECO:0000313" key="4">
    <source>
        <dbReference type="Proteomes" id="UP000570361"/>
    </source>
</evidence>
<keyword evidence="4" id="KW-1185">Reference proteome</keyword>
<proteinExistence type="predicted"/>
<dbReference type="RefSeq" id="WP_183604457.1">
    <property type="nucleotide sequence ID" value="NZ_JACHXK010000031.1"/>
</dbReference>
<dbReference type="NCBIfam" id="NF037970">
    <property type="entry name" value="vanZ_1"/>
    <property type="match status" value="1"/>
</dbReference>
<keyword evidence="1" id="KW-1133">Transmembrane helix</keyword>
<feature type="domain" description="VanZ-like" evidence="2">
    <location>
        <begin position="23"/>
        <end position="133"/>
    </location>
</feature>
<feature type="transmembrane region" description="Helical" evidence="1">
    <location>
        <begin position="59"/>
        <end position="78"/>
    </location>
</feature>
<reference evidence="3 4" key="1">
    <citation type="submission" date="2020-08" db="EMBL/GenBank/DDBJ databases">
        <title>Genomic Encyclopedia of Type Strains, Phase III (KMG-III): the genomes of soil and plant-associated and newly described type strains.</title>
        <authorList>
            <person name="Whitman W."/>
        </authorList>
    </citation>
    <scope>NUCLEOTIDE SEQUENCE [LARGE SCALE GENOMIC DNA]</scope>
    <source>
        <strain evidence="3 4">CECT 5862</strain>
    </source>
</reference>
<keyword evidence="1" id="KW-0472">Membrane</keyword>
<evidence type="ECO:0000256" key="1">
    <source>
        <dbReference type="SAM" id="Phobius"/>
    </source>
</evidence>
<feature type="transmembrane region" description="Helical" evidence="1">
    <location>
        <begin position="17"/>
        <end position="35"/>
    </location>
</feature>
<name>A0A7W5B538_9BACL</name>